<accession>A0AAD6X568</accession>
<dbReference type="Pfam" id="PF05426">
    <property type="entry name" value="Alginate_lyase"/>
    <property type="match status" value="1"/>
</dbReference>
<evidence type="ECO:0000256" key="1">
    <source>
        <dbReference type="ARBA" id="ARBA00022729"/>
    </source>
</evidence>
<dbReference type="AlphaFoldDB" id="A0AAD6X568"/>
<dbReference type="SUPFAM" id="SSF48230">
    <property type="entry name" value="Chondroitin AC/alginate lyase"/>
    <property type="match status" value="1"/>
</dbReference>
<dbReference type="GO" id="GO:0042597">
    <property type="term" value="C:periplasmic space"/>
    <property type="evidence" value="ECO:0007669"/>
    <property type="project" value="InterPro"/>
</dbReference>
<evidence type="ECO:0000313" key="5">
    <source>
        <dbReference type="EMBL" id="KAJ7032544.1"/>
    </source>
</evidence>
<gene>
    <name evidence="5" type="ORF">C8F04DRAFT_1261839</name>
</gene>
<evidence type="ECO:0000313" key="6">
    <source>
        <dbReference type="Proteomes" id="UP001218188"/>
    </source>
</evidence>
<keyword evidence="1" id="KW-0732">Signal</keyword>
<feature type="region of interest" description="Disordered" evidence="3">
    <location>
        <begin position="31"/>
        <end position="87"/>
    </location>
</feature>
<evidence type="ECO:0000256" key="3">
    <source>
        <dbReference type="SAM" id="MobiDB-lite"/>
    </source>
</evidence>
<organism evidence="5 6">
    <name type="scientific">Mycena alexandri</name>
    <dbReference type="NCBI Taxonomy" id="1745969"/>
    <lineage>
        <taxon>Eukaryota</taxon>
        <taxon>Fungi</taxon>
        <taxon>Dikarya</taxon>
        <taxon>Basidiomycota</taxon>
        <taxon>Agaricomycotina</taxon>
        <taxon>Agaricomycetes</taxon>
        <taxon>Agaricomycetidae</taxon>
        <taxon>Agaricales</taxon>
        <taxon>Marasmiineae</taxon>
        <taxon>Mycenaceae</taxon>
        <taxon>Mycena</taxon>
    </lineage>
</organism>
<dbReference type="InterPro" id="IPR008397">
    <property type="entry name" value="Alginate_lyase_dom"/>
</dbReference>
<evidence type="ECO:0000256" key="2">
    <source>
        <dbReference type="ARBA" id="ARBA00023239"/>
    </source>
</evidence>
<proteinExistence type="predicted"/>
<feature type="region of interest" description="Disordered" evidence="3">
    <location>
        <begin position="178"/>
        <end position="197"/>
    </location>
</feature>
<protein>
    <submittedName>
        <fullName evidence="5">Alginate lyase-domain-containing protein</fullName>
    </submittedName>
</protein>
<evidence type="ECO:0000259" key="4">
    <source>
        <dbReference type="Pfam" id="PF05426"/>
    </source>
</evidence>
<reference evidence="5" key="1">
    <citation type="submission" date="2023-03" db="EMBL/GenBank/DDBJ databases">
        <title>Massive genome expansion in bonnet fungi (Mycena s.s.) driven by repeated elements and novel gene families across ecological guilds.</title>
        <authorList>
            <consortium name="Lawrence Berkeley National Laboratory"/>
            <person name="Harder C.B."/>
            <person name="Miyauchi S."/>
            <person name="Viragh M."/>
            <person name="Kuo A."/>
            <person name="Thoen E."/>
            <person name="Andreopoulos B."/>
            <person name="Lu D."/>
            <person name="Skrede I."/>
            <person name="Drula E."/>
            <person name="Henrissat B."/>
            <person name="Morin E."/>
            <person name="Kohler A."/>
            <person name="Barry K."/>
            <person name="LaButti K."/>
            <person name="Morin E."/>
            <person name="Salamov A."/>
            <person name="Lipzen A."/>
            <person name="Mereny Z."/>
            <person name="Hegedus B."/>
            <person name="Baldrian P."/>
            <person name="Stursova M."/>
            <person name="Weitz H."/>
            <person name="Taylor A."/>
            <person name="Grigoriev I.V."/>
            <person name="Nagy L.G."/>
            <person name="Martin F."/>
            <person name="Kauserud H."/>
        </authorList>
    </citation>
    <scope>NUCLEOTIDE SEQUENCE</scope>
    <source>
        <strain evidence="5">CBHHK200</strain>
    </source>
</reference>
<feature type="compositionally biased region" description="Low complexity" evidence="3">
    <location>
        <begin position="47"/>
        <end position="65"/>
    </location>
</feature>
<dbReference type="GO" id="GO:0016829">
    <property type="term" value="F:lyase activity"/>
    <property type="evidence" value="ECO:0007669"/>
    <property type="project" value="UniProtKB-KW"/>
</dbReference>
<dbReference type="InterPro" id="IPR008929">
    <property type="entry name" value="Chondroitin_lyas"/>
</dbReference>
<name>A0AAD6X568_9AGAR</name>
<dbReference type="EMBL" id="JARJCM010000072">
    <property type="protein sequence ID" value="KAJ7032544.1"/>
    <property type="molecule type" value="Genomic_DNA"/>
</dbReference>
<keyword evidence="2 5" id="KW-0456">Lyase</keyword>
<feature type="domain" description="Alginate lyase" evidence="4">
    <location>
        <begin position="257"/>
        <end position="425"/>
    </location>
</feature>
<feature type="region of interest" description="Disordered" evidence="3">
    <location>
        <begin position="127"/>
        <end position="155"/>
    </location>
</feature>
<sequence>MTTVLSPSGMLPHSQRLRLIRSIRKLGDLLTESSHPVEAPPPLPQHSRSNSLSSPTLSPGSYSTSAAETLSEPGPTPASAHPRNFFSLRLPKSSSPLSPTFNLSLDSPSTPVIDPETLKERKLAKVSQTLGQNVPPELVLQPPAPRRENNRSSTVSVPEYTTAQKHAATAAGAAVARRRRHARDASRTIKHAASSASLHATVHNRELEPFSCSSLVSVPSSELRVAENPIATETSEWAAGMRRKEAGWSGEWSVLDLAETWRQCNYVFRDGQVNPDRNSIQDFQSFFNFSDAVLYNSIAATLQNKSSSVYSQNVVKFIETWFLDADTAMNPNLNYAQVNGGPSGQTGVYTGILDLRGFAKIASGILILRETGNADWTSGIDNKSIAWCAKYINWLETAPTAHNAATAGQCVHHCGALSLALTANVLPQ</sequence>
<dbReference type="Proteomes" id="UP001218188">
    <property type="component" value="Unassembled WGS sequence"/>
</dbReference>
<comment type="caution">
    <text evidence="5">The sequence shown here is derived from an EMBL/GenBank/DDBJ whole genome shotgun (WGS) entry which is preliminary data.</text>
</comment>
<keyword evidence="6" id="KW-1185">Reference proteome</keyword>
<dbReference type="Gene3D" id="1.50.10.100">
    <property type="entry name" value="Chondroitin AC/alginate lyase"/>
    <property type="match status" value="1"/>
</dbReference>